<dbReference type="EMBL" id="AP014940">
    <property type="protein sequence ID" value="BAV99425.1"/>
    <property type="molecule type" value="Genomic_DNA"/>
</dbReference>
<keyword evidence="1" id="KW-0547">Nucleotide-binding</keyword>
<organism evidence="6 7">
    <name type="scientific">Lysobacter enzymogenes</name>
    <dbReference type="NCBI Taxonomy" id="69"/>
    <lineage>
        <taxon>Bacteria</taxon>
        <taxon>Pseudomonadati</taxon>
        <taxon>Pseudomonadota</taxon>
        <taxon>Gammaproteobacteria</taxon>
        <taxon>Lysobacterales</taxon>
        <taxon>Lysobacteraceae</taxon>
        <taxon>Lysobacter</taxon>
    </lineage>
</organism>
<dbReference type="GO" id="GO:0004386">
    <property type="term" value="F:helicase activity"/>
    <property type="evidence" value="ECO:0007669"/>
    <property type="project" value="UniProtKB-KW"/>
</dbReference>
<dbReference type="AlphaFoldDB" id="A0AAU9AY36"/>
<dbReference type="Proteomes" id="UP000218824">
    <property type="component" value="Chromosome"/>
</dbReference>
<evidence type="ECO:0000313" key="7">
    <source>
        <dbReference type="Proteomes" id="UP000218824"/>
    </source>
</evidence>
<evidence type="ECO:0000259" key="5">
    <source>
        <dbReference type="Pfam" id="PF00580"/>
    </source>
</evidence>
<evidence type="ECO:0000256" key="4">
    <source>
        <dbReference type="ARBA" id="ARBA00022840"/>
    </source>
</evidence>
<evidence type="ECO:0000256" key="2">
    <source>
        <dbReference type="ARBA" id="ARBA00022801"/>
    </source>
</evidence>
<dbReference type="GO" id="GO:0005524">
    <property type="term" value="F:ATP binding"/>
    <property type="evidence" value="ECO:0007669"/>
    <property type="project" value="UniProtKB-KW"/>
</dbReference>
<evidence type="ECO:0000313" key="6">
    <source>
        <dbReference type="EMBL" id="BAV99425.1"/>
    </source>
</evidence>
<evidence type="ECO:0000256" key="3">
    <source>
        <dbReference type="ARBA" id="ARBA00022806"/>
    </source>
</evidence>
<dbReference type="InterPro" id="IPR014016">
    <property type="entry name" value="UvrD-like_ATP-bd"/>
</dbReference>
<dbReference type="GeneID" id="83065732"/>
<gene>
    <name evidence="6" type="ORF">LEN_3938</name>
</gene>
<dbReference type="SUPFAM" id="SSF52540">
    <property type="entry name" value="P-loop containing nucleoside triphosphate hydrolases"/>
    <property type="match status" value="1"/>
</dbReference>
<proteinExistence type="predicted"/>
<keyword evidence="4" id="KW-0067">ATP-binding</keyword>
<protein>
    <recommendedName>
        <fullName evidence="5">UvrD-like helicase ATP-binding domain-containing protein</fullName>
    </recommendedName>
</protein>
<dbReference type="RefSeq" id="WP_096379916.1">
    <property type="nucleotide sequence ID" value="NZ_AP014940.1"/>
</dbReference>
<evidence type="ECO:0000256" key="1">
    <source>
        <dbReference type="ARBA" id="ARBA00022741"/>
    </source>
</evidence>
<dbReference type="InterPro" id="IPR027417">
    <property type="entry name" value="P-loop_NTPase"/>
</dbReference>
<feature type="domain" description="UvrD-like helicase ATP-binding" evidence="5">
    <location>
        <begin position="130"/>
        <end position="178"/>
    </location>
</feature>
<keyword evidence="2" id="KW-0378">Hydrolase</keyword>
<dbReference type="GO" id="GO:0016787">
    <property type="term" value="F:hydrolase activity"/>
    <property type="evidence" value="ECO:0007669"/>
    <property type="project" value="UniProtKB-KW"/>
</dbReference>
<keyword evidence="3" id="KW-0347">Helicase</keyword>
<dbReference type="Pfam" id="PF00580">
    <property type="entry name" value="UvrD-helicase"/>
    <property type="match status" value="1"/>
</dbReference>
<sequence>MAKHLTLAVAGSRKTQGLVEHCAALPKERRVLVLTYTGLNQHELRQRLSNYAGGHLNIEVLGWFSFLLRDFARPFLRYKFVDKRVNGFIFEGGPNRMAVGAARFLSKSDAVYRAELGRLAFELIGETGGALIRRLEGVYDEILIDEVQDLSGYDWEILDALLESDIEIRMVGDIRQSVLSTYPRGTKNRKYAYAEAIKWFRKHETAGRLTIAESVETWRCHQTIATFSDSIFDRSWGFPATKSLNERATGHDGVFLVRSEHVQTYVAQFQPQCLRYNANCGKAFTLDYMNFRVAKGATFERVLIVPTVKIKKFVLEDKELEPLLAAEFYVAVTRAAQSVAIVIDGAKDVSLPRWS</sequence>
<reference evidence="6 7" key="1">
    <citation type="journal article" date="2017" name="DNA Res.">
        <title>Complete genome sequence and expression profile of the commercial lytic enzyme producer Lysobacter enzymogenes M497-1.</title>
        <authorList>
            <person name="Takami H."/>
            <person name="Toyoda A."/>
            <person name="Uchiyama I."/>
            <person name="Itoh T."/>
            <person name="Takaki Y."/>
            <person name="Arai W."/>
            <person name="Nishi S."/>
            <person name="Kawai M."/>
            <person name="Shinya K."/>
            <person name="Ikeda H."/>
        </authorList>
    </citation>
    <scope>NUCLEOTIDE SEQUENCE [LARGE SCALE GENOMIC DNA]</scope>
    <source>
        <strain evidence="6 7">M497-1</strain>
    </source>
</reference>
<name>A0AAU9AY36_LYSEN</name>
<dbReference type="KEGG" id="lem:LEN_3938"/>
<dbReference type="Gene3D" id="3.40.50.300">
    <property type="entry name" value="P-loop containing nucleotide triphosphate hydrolases"/>
    <property type="match status" value="1"/>
</dbReference>
<accession>A0AAU9AY36</accession>